<dbReference type="InterPro" id="IPR029489">
    <property type="entry name" value="OGT/SEC/SPY_C"/>
</dbReference>
<dbReference type="EC" id="2.4.1.255" evidence="3"/>
<gene>
    <name evidence="10" type="ORF">E6C51_09410</name>
</gene>
<comment type="caution">
    <text evidence="10">The sequence shown here is derived from an EMBL/GenBank/DDBJ whole genome shotgun (WGS) entry which is preliminary data.</text>
</comment>
<keyword evidence="7 8" id="KW-0802">TPR repeat</keyword>
<evidence type="ECO:0000256" key="3">
    <source>
        <dbReference type="ARBA" id="ARBA00011970"/>
    </source>
</evidence>
<proteinExistence type="inferred from homology"/>
<evidence type="ECO:0000313" key="11">
    <source>
        <dbReference type="Proteomes" id="UP000310754"/>
    </source>
</evidence>
<dbReference type="GO" id="GO:0097363">
    <property type="term" value="F:protein O-acetylglucosaminyltransferase activity"/>
    <property type="evidence" value="ECO:0007669"/>
    <property type="project" value="UniProtKB-EC"/>
</dbReference>
<accession>A0A4S3ZYS1</accession>
<comment type="pathway">
    <text evidence="1">Protein modification; protein glycosylation.</text>
</comment>
<feature type="repeat" description="TPR" evidence="8">
    <location>
        <begin position="56"/>
        <end position="89"/>
    </location>
</feature>
<evidence type="ECO:0000256" key="7">
    <source>
        <dbReference type="ARBA" id="ARBA00022803"/>
    </source>
</evidence>
<dbReference type="EMBL" id="SSOA01000003">
    <property type="protein sequence ID" value="THF51024.1"/>
    <property type="molecule type" value="Genomic_DNA"/>
</dbReference>
<organism evidence="10 11">
    <name type="scientific">Allorhizobium terrae</name>
    <dbReference type="NCBI Taxonomy" id="1848972"/>
    <lineage>
        <taxon>Bacteria</taxon>
        <taxon>Pseudomonadati</taxon>
        <taxon>Pseudomonadota</taxon>
        <taxon>Alphaproteobacteria</taxon>
        <taxon>Hyphomicrobiales</taxon>
        <taxon>Rhizobiaceae</taxon>
        <taxon>Rhizobium/Agrobacterium group</taxon>
        <taxon>Allorhizobium</taxon>
    </lineage>
</organism>
<reference evidence="10 11" key="1">
    <citation type="submission" date="2019-04" db="EMBL/GenBank/DDBJ databases">
        <title>Rhizobium terrae sp. nov., isolated from a paddy soil.</title>
        <authorList>
            <person name="Lin S.-Y."/>
            <person name="Hameed A."/>
            <person name="Huang H.-I."/>
            <person name="Young C.-C."/>
        </authorList>
    </citation>
    <scope>NUCLEOTIDE SEQUENCE [LARGE SCALE GENOMIC DNA]</scope>
    <source>
        <strain evidence="10 11">CC-HIH110</strain>
    </source>
</reference>
<keyword evidence="6" id="KW-0677">Repeat</keyword>
<feature type="domain" description="O-GlcNAc transferase C-terminal" evidence="9">
    <location>
        <begin position="272"/>
        <end position="432"/>
    </location>
</feature>
<keyword evidence="4" id="KW-0328">Glycosyltransferase</keyword>
<evidence type="ECO:0000256" key="2">
    <source>
        <dbReference type="ARBA" id="ARBA00005386"/>
    </source>
</evidence>
<comment type="similarity">
    <text evidence="2">Belongs to the glycosyltransferase 41 family. O-GlcNAc transferase subfamily.</text>
</comment>
<dbReference type="AlphaFoldDB" id="A0A4S3ZYS1"/>
<evidence type="ECO:0000256" key="8">
    <source>
        <dbReference type="PROSITE-ProRule" id="PRU00339"/>
    </source>
</evidence>
<feature type="domain" description="O-GlcNAc transferase C-terminal" evidence="9">
    <location>
        <begin position="441"/>
        <end position="624"/>
    </location>
</feature>
<sequence length="643" mass="72227">MIRQPGASLPVYLLAPTREQIVTALYQQARKEYEEGAYDQALSTISALLQPEPDRADAYILAASIHEQKGTLLEAARLFEEVIDLTPTLKREVAFRACQYYLDHNQSDRALAALLKLHQHLPDDVDVNHSICSLYREASLYPEALPYAEKLVEIGRDFDNWLNAGMVLLGTGHVEKAFPVLKAAHQAKPTERLALTELFWCALSLCEFDLSNQLQAELEQAYATDGERPDIRENVFRSLHWSGDEGYHVFSAIRTAETRMSKVAPPVAYRPKAGRRLRIGYVSCDFYDHATMLLLAGVLEGHNRDRFEVFGLCHTPEHLRKGPMRQRFMDAIEHYVDLLPLNDDAAEAAIRALDLDILIDLKGFTFGNRLNLFCRRPAPIQVSYLGFPGSVIGVGIDYAIADRFVVPPASEPFYAEKIIRLPNSYQANDSKRVQVMRDGPRSQHGLPEQGVVFCSFNQTVKLRHHVFLRWMDILKAVDGSVLWLLDMRPMVKQNLWAEAAKMGVDPSRIIFAEKKSPSEHLKRLCYADIALDTSPCNGHTTTADALWAAVPVVTFKGTSFASRVSESLLNAVGLAELVADDIEEFGRLAIDLAQDEVRQFHLRQYLIEARKTAPLFDTARFARDFEAALEEICADATKQSAAA</sequence>
<dbReference type="InterPro" id="IPR011990">
    <property type="entry name" value="TPR-like_helical_dom_sf"/>
</dbReference>
<name>A0A4S3ZYS1_9HYPH</name>
<dbReference type="PANTHER" id="PTHR44998:SF1">
    <property type="entry name" value="UDP-N-ACETYLGLUCOSAMINE--PEPTIDE N-ACETYLGLUCOSAMINYLTRANSFERASE 110 KDA SUBUNIT"/>
    <property type="match status" value="1"/>
</dbReference>
<evidence type="ECO:0000256" key="6">
    <source>
        <dbReference type="ARBA" id="ARBA00022737"/>
    </source>
</evidence>
<dbReference type="SUPFAM" id="SSF53756">
    <property type="entry name" value="UDP-Glycosyltransferase/glycogen phosphorylase"/>
    <property type="match status" value="1"/>
</dbReference>
<dbReference type="Gene3D" id="1.25.40.10">
    <property type="entry name" value="Tetratricopeptide repeat domain"/>
    <property type="match status" value="1"/>
</dbReference>
<dbReference type="PANTHER" id="PTHR44998">
    <property type="match status" value="1"/>
</dbReference>
<evidence type="ECO:0000256" key="4">
    <source>
        <dbReference type="ARBA" id="ARBA00022676"/>
    </source>
</evidence>
<dbReference type="Proteomes" id="UP000310754">
    <property type="component" value="Unassembled WGS sequence"/>
</dbReference>
<dbReference type="InterPro" id="IPR019734">
    <property type="entry name" value="TPR_rpt"/>
</dbReference>
<dbReference type="SUPFAM" id="SSF48452">
    <property type="entry name" value="TPR-like"/>
    <property type="match status" value="1"/>
</dbReference>
<dbReference type="Pfam" id="PF13844">
    <property type="entry name" value="Glyco_transf_41"/>
    <property type="match status" value="2"/>
</dbReference>
<protein>
    <recommendedName>
        <fullName evidence="3">protein O-GlcNAc transferase</fullName>
        <ecNumber evidence="3">2.4.1.255</ecNumber>
    </recommendedName>
</protein>
<evidence type="ECO:0000259" key="9">
    <source>
        <dbReference type="Pfam" id="PF13844"/>
    </source>
</evidence>
<evidence type="ECO:0000256" key="1">
    <source>
        <dbReference type="ARBA" id="ARBA00004922"/>
    </source>
</evidence>
<dbReference type="Gene3D" id="3.40.50.11380">
    <property type="match status" value="1"/>
</dbReference>
<dbReference type="PROSITE" id="PS50005">
    <property type="entry name" value="TPR"/>
    <property type="match status" value="1"/>
</dbReference>
<keyword evidence="11" id="KW-1185">Reference proteome</keyword>
<keyword evidence="5" id="KW-0808">Transferase</keyword>
<evidence type="ECO:0000313" key="10">
    <source>
        <dbReference type="EMBL" id="THF51024.1"/>
    </source>
</evidence>
<evidence type="ECO:0000256" key="5">
    <source>
        <dbReference type="ARBA" id="ARBA00022679"/>
    </source>
</evidence>
<dbReference type="Gene3D" id="3.40.50.2000">
    <property type="entry name" value="Glycogen Phosphorylase B"/>
    <property type="match status" value="1"/>
</dbReference>